<accession>A0AAV5R7N0</accession>
<dbReference type="InterPro" id="IPR052809">
    <property type="entry name" value="Actin_polarity_regulatory"/>
</dbReference>
<evidence type="ECO:0000313" key="2">
    <source>
        <dbReference type="Proteomes" id="UP001378960"/>
    </source>
</evidence>
<gene>
    <name evidence="1" type="ORF">DAPK24_041020</name>
</gene>
<dbReference type="EMBL" id="BTGB01000009">
    <property type="protein sequence ID" value="GMM47504.1"/>
    <property type="molecule type" value="Genomic_DNA"/>
</dbReference>
<keyword evidence="2" id="KW-1185">Reference proteome</keyword>
<dbReference type="GO" id="GO:0051666">
    <property type="term" value="P:actin cortical patch localization"/>
    <property type="evidence" value="ECO:0007669"/>
    <property type="project" value="TreeGrafter"/>
</dbReference>
<sequence length="824" mass="95301">MSVIDYLFTFDINPISRIKILNTLTKFNLNDTDSIDIQLDNLLDILIPTNLFNYPNIEHYTFIPISINISNGNLFINHKEELNICYIYTISYYDNNNNNNIAKGISIISQLPLLTIFKPFLVYLLHDSFNNNTNLNTIYHNLNNSKIDTLFNHYQKINSPSRFVLGRIQPDTKLNDSLKLPSQLYDTFIDTDNLFKTSINLNPINFPINIPKLSLISSNLSLFGIDLQNSSNLKNFINFLNNINININGSTFMETSITPYENINPLNILLNSLILRKKIIFFANKSCYNNLNDYIIILYLIFNSSNSSLSNDLTFYPIIDLNNLNLLNSQKNYLIGTSNHQIISKLDWNIFLNFDSNTLNVQCDIDNTNINTLDPSINSNYSSFLMTPSTSFSNISKIDSLKPDLRLNNWNPSCFPKIINNYTIKNSSNVHTQITTNFSSIPRIDNALILQINKLIKNNHNDETLFILITNYLRNLTTKILPSFYHFINFLKINDFKSIPGNDNDYEIKKFIKENNIIQPFPLNYPFNSQFAYLNDSKILIYYTKIVLSNLSLLSTSINYNSNIFQNTNSNIIPGFLFSWNGGSDDDDEIFIRLDTHYLISILDKMIDGTSSESWQLNKFLLLQIFKILNSILKINRNEINGLNYFLVDLFIEKRGDESFTKSYGINLFKSNNNSNNKFLKKLNQLSISSTNLEILKDLIINNDNNEFENIKSRRNSIISNKSENKSTISTELNENDELLSHISTLGSQRFIKLILVSSLYLSIRGPEDLIETNKGIRRKDLLLTEFKRFLSSVLNDKFFKEFVLVEMDDFVKLTVNDFIDYHM</sequence>
<dbReference type="PANTHER" id="PTHR28245">
    <property type="entry name" value="ARF3-INTERACTING PROTEIN 1"/>
    <property type="match status" value="1"/>
</dbReference>
<comment type="caution">
    <text evidence="1">The sequence shown here is derived from an EMBL/GenBank/DDBJ whole genome shotgun (WGS) entry which is preliminary data.</text>
</comment>
<dbReference type="GO" id="GO:0005935">
    <property type="term" value="C:cellular bud neck"/>
    <property type="evidence" value="ECO:0007669"/>
    <property type="project" value="TreeGrafter"/>
</dbReference>
<dbReference type="PANTHER" id="PTHR28245:SF1">
    <property type="entry name" value="ARF3-INTERACTING PROTEIN 1"/>
    <property type="match status" value="1"/>
</dbReference>
<dbReference type="GO" id="GO:0005886">
    <property type="term" value="C:plasma membrane"/>
    <property type="evidence" value="ECO:0007669"/>
    <property type="project" value="TreeGrafter"/>
</dbReference>
<dbReference type="GO" id="GO:0000282">
    <property type="term" value="P:cellular bud site selection"/>
    <property type="evidence" value="ECO:0007669"/>
    <property type="project" value="TreeGrafter"/>
</dbReference>
<proteinExistence type="predicted"/>
<dbReference type="AlphaFoldDB" id="A0AAV5R7N0"/>
<reference evidence="1 2" key="1">
    <citation type="journal article" date="2023" name="Elife">
        <title>Identification of key yeast species and microbe-microbe interactions impacting larval growth of Drosophila in the wild.</title>
        <authorList>
            <person name="Mure A."/>
            <person name="Sugiura Y."/>
            <person name="Maeda R."/>
            <person name="Honda K."/>
            <person name="Sakurai N."/>
            <person name="Takahashi Y."/>
            <person name="Watada M."/>
            <person name="Katoh T."/>
            <person name="Gotoh A."/>
            <person name="Gotoh Y."/>
            <person name="Taniguchi I."/>
            <person name="Nakamura K."/>
            <person name="Hayashi T."/>
            <person name="Katayama T."/>
            <person name="Uemura T."/>
            <person name="Hattori Y."/>
        </authorList>
    </citation>
    <scope>NUCLEOTIDE SEQUENCE [LARGE SCALE GENOMIC DNA]</scope>
    <source>
        <strain evidence="1 2">PK-24</strain>
    </source>
</reference>
<name>A0AAV5R7N0_PICKL</name>
<dbReference type="Proteomes" id="UP001378960">
    <property type="component" value="Unassembled WGS sequence"/>
</dbReference>
<dbReference type="Pfam" id="PF08616">
    <property type="entry name" value="SPA"/>
    <property type="match status" value="1"/>
</dbReference>
<organism evidence="1 2">
    <name type="scientific">Pichia kluyveri</name>
    <name type="common">Yeast</name>
    <dbReference type="NCBI Taxonomy" id="36015"/>
    <lineage>
        <taxon>Eukaryota</taxon>
        <taxon>Fungi</taxon>
        <taxon>Dikarya</taxon>
        <taxon>Ascomycota</taxon>
        <taxon>Saccharomycotina</taxon>
        <taxon>Pichiomycetes</taxon>
        <taxon>Pichiales</taxon>
        <taxon>Pichiaceae</taxon>
        <taxon>Pichia</taxon>
    </lineage>
</organism>
<evidence type="ECO:0008006" key="3">
    <source>
        <dbReference type="Google" id="ProtNLM"/>
    </source>
</evidence>
<evidence type="ECO:0000313" key="1">
    <source>
        <dbReference type="EMBL" id="GMM47504.1"/>
    </source>
</evidence>
<protein>
    <recommendedName>
        <fullName evidence="3">Arf3-interacting protein 1 N-terminal domain-containing protein</fullName>
    </recommendedName>
</protein>